<accession>A0A0A0BZ22</accession>
<name>A0A0A0BZ22_9CELL</name>
<evidence type="ECO:0000313" key="2">
    <source>
        <dbReference type="Proteomes" id="UP000029839"/>
    </source>
</evidence>
<dbReference type="Proteomes" id="UP000029839">
    <property type="component" value="Unassembled WGS sequence"/>
</dbReference>
<sequence length="339" mass="34591">MNHLGTQVSALADGQLSPGATERALAHVAVCRTCAEELQAAREARRTLAGAGDVLPAPDLTARLLALGALPPADAPRDGERWHSWSVPLPGHGGEVPHGPLRGDVVRRRALVPRPVLAALAGGVGVVATGLVVVGGQPPVVPETDRSYALSVLAEAAGTGPAERRTAGHGADAVGAVVSSRDGTPALAPAAPGLDLDGDAAHAEVLSWMAGHGWVSPVDLPDGLRVTGLRLDEGSGRLELDLEHDGGTVVVLQEPGRLDDGAVEGLPVQHVRGRDVHLVSAEPWYVVWQDGDTVVTVVAEGASDATRDLVGAHPGAAYDDGVPARLARGWHALAGSLAP</sequence>
<organism evidence="1 2">
    <name type="scientific">Cellulomonas carbonis T26</name>
    <dbReference type="NCBI Taxonomy" id="947969"/>
    <lineage>
        <taxon>Bacteria</taxon>
        <taxon>Bacillati</taxon>
        <taxon>Actinomycetota</taxon>
        <taxon>Actinomycetes</taxon>
        <taxon>Micrococcales</taxon>
        <taxon>Cellulomonadaceae</taxon>
        <taxon>Cellulomonas</taxon>
    </lineage>
</organism>
<keyword evidence="2" id="KW-1185">Reference proteome</keyword>
<reference evidence="1 2" key="2">
    <citation type="journal article" date="2015" name="Stand. Genomic Sci.">
        <title>Draft genome sequence of Cellulomonas carbonis T26(T) and comparative analysis of six Cellulomonas genomes.</title>
        <authorList>
            <person name="Zhuang W."/>
            <person name="Zhang S."/>
            <person name="Xia X."/>
            <person name="Wang G."/>
        </authorList>
    </citation>
    <scope>NUCLEOTIDE SEQUENCE [LARGE SCALE GENOMIC DNA]</scope>
    <source>
        <strain evidence="1 2">T26</strain>
    </source>
</reference>
<reference evidence="1 2" key="1">
    <citation type="submission" date="2013-08" db="EMBL/GenBank/DDBJ databases">
        <title>Genome sequencing of Cellulomonas carbonis T26.</title>
        <authorList>
            <person name="Chen F."/>
            <person name="Li Y."/>
            <person name="Wang G."/>
        </authorList>
    </citation>
    <scope>NUCLEOTIDE SEQUENCE [LARGE SCALE GENOMIC DNA]</scope>
    <source>
        <strain evidence="1 2">T26</strain>
    </source>
</reference>
<feature type="non-terminal residue" evidence="1">
    <location>
        <position position="339"/>
    </location>
</feature>
<dbReference type="OrthoDB" id="3743969at2"/>
<dbReference type="RefSeq" id="WP_043602515.1">
    <property type="nucleotide sequence ID" value="NZ_AXCY01000004.1"/>
</dbReference>
<dbReference type="EMBL" id="AXCY01000004">
    <property type="protein sequence ID" value="KGM12419.1"/>
    <property type="molecule type" value="Genomic_DNA"/>
</dbReference>
<comment type="caution">
    <text evidence="1">The sequence shown here is derived from an EMBL/GenBank/DDBJ whole genome shotgun (WGS) entry which is preliminary data.</text>
</comment>
<protein>
    <submittedName>
        <fullName evidence="1">Anti-sigma factor</fullName>
    </submittedName>
</protein>
<proteinExistence type="predicted"/>
<gene>
    <name evidence="1" type="ORF">N868_11550</name>
</gene>
<dbReference type="AlphaFoldDB" id="A0A0A0BZ22"/>
<evidence type="ECO:0000313" key="1">
    <source>
        <dbReference type="EMBL" id="KGM12419.1"/>
    </source>
</evidence>